<feature type="signal peptide" evidence="1">
    <location>
        <begin position="1"/>
        <end position="22"/>
    </location>
</feature>
<dbReference type="EMBL" id="JANBQB010000193">
    <property type="protein sequence ID" value="KAJ1979939.1"/>
    <property type="molecule type" value="Genomic_DNA"/>
</dbReference>
<protein>
    <submittedName>
        <fullName evidence="2">Uncharacterized protein</fullName>
    </submittedName>
</protein>
<proteinExistence type="predicted"/>
<reference evidence="2" key="1">
    <citation type="submission" date="2022-07" db="EMBL/GenBank/DDBJ databases">
        <title>Phylogenomic reconstructions and comparative analyses of Kickxellomycotina fungi.</title>
        <authorList>
            <person name="Reynolds N.K."/>
            <person name="Stajich J.E."/>
            <person name="Barry K."/>
            <person name="Grigoriev I.V."/>
            <person name="Crous P."/>
            <person name="Smith M.E."/>
        </authorList>
    </citation>
    <scope>NUCLEOTIDE SEQUENCE</scope>
    <source>
        <strain evidence="2">RSA 567</strain>
    </source>
</reference>
<keyword evidence="3" id="KW-1185">Reference proteome</keyword>
<sequence>MLQHPLAIAALAGLLWLPPVQLLPNDPENNVWDNVMAVDQIINPENSNIQPMDWGTWEAIGNMDETSDNHSMDCDTWEANDDMGKNSDPQRMEWDAWEANGDMGAPNSDYSMEPSSNGAENFKGQAAIAHIVSTENVRFTKFIQSYVVAIKNVIKALDR</sequence>
<accession>A0A9W8ECQ8</accession>
<comment type="caution">
    <text evidence="2">The sequence shown here is derived from an EMBL/GenBank/DDBJ whole genome shotgun (WGS) entry which is preliminary data.</text>
</comment>
<gene>
    <name evidence="2" type="ORF">H4R34_002641</name>
</gene>
<keyword evidence="1" id="KW-0732">Signal</keyword>
<feature type="non-terminal residue" evidence="2">
    <location>
        <position position="159"/>
    </location>
</feature>
<name>A0A9W8ECQ8_9FUNG</name>
<evidence type="ECO:0000313" key="3">
    <source>
        <dbReference type="Proteomes" id="UP001151582"/>
    </source>
</evidence>
<dbReference type="Proteomes" id="UP001151582">
    <property type="component" value="Unassembled WGS sequence"/>
</dbReference>
<organism evidence="2 3">
    <name type="scientific">Dimargaris verticillata</name>
    <dbReference type="NCBI Taxonomy" id="2761393"/>
    <lineage>
        <taxon>Eukaryota</taxon>
        <taxon>Fungi</taxon>
        <taxon>Fungi incertae sedis</taxon>
        <taxon>Zoopagomycota</taxon>
        <taxon>Kickxellomycotina</taxon>
        <taxon>Dimargaritomycetes</taxon>
        <taxon>Dimargaritales</taxon>
        <taxon>Dimargaritaceae</taxon>
        <taxon>Dimargaris</taxon>
    </lineage>
</organism>
<evidence type="ECO:0000313" key="2">
    <source>
        <dbReference type="EMBL" id="KAJ1979939.1"/>
    </source>
</evidence>
<evidence type="ECO:0000256" key="1">
    <source>
        <dbReference type="SAM" id="SignalP"/>
    </source>
</evidence>
<dbReference type="AlphaFoldDB" id="A0A9W8ECQ8"/>
<feature type="chain" id="PRO_5040904228" evidence="1">
    <location>
        <begin position="23"/>
        <end position="159"/>
    </location>
</feature>